<dbReference type="Proteomes" id="UP000320239">
    <property type="component" value="Unassembled WGS sequence"/>
</dbReference>
<accession>A0A561VCM0</accession>
<dbReference type="PANTHER" id="PTHR23026:SF123">
    <property type="entry name" value="NAD(P)H NITROREDUCTASE RV3131-RELATED"/>
    <property type="match status" value="1"/>
</dbReference>
<protein>
    <submittedName>
        <fullName evidence="1">Nitroreductase family protein</fullName>
    </submittedName>
</protein>
<dbReference type="SUPFAM" id="SSF55469">
    <property type="entry name" value="FMN-dependent nitroreductase-like"/>
    <property type="match status" value="2"/>
</dbReference>
<proteinExistence type="predicted"/>
<evidence type="ECO:0000313" key="2">
    <source>
        <dbReference type="Proteomes" id="UP000320239"/>
    </source>
</evidence>
<dbReference type="InterPro" id="IPR000415">
    <property type="entry name" value="Nitroreductase-like"/>
</dbReference>
<organism evidence="1 2">
    <name type="scientific">Actinoplanes teichomyceticus</name>
    <dbReference type="NCBI Taxonomy" id="1867"/>
    <lineage>
        <taxon>Bacteria</taxon>
        <taxon>Bacillati</taxon>
        <taxon>Actinomycetota</taxon>
        <taxon>Actinomycetes</taxon>
        <taxon>Micromonosporales</taxon>
        <taxon>Micromonosporaceae</taxon>
        <taxon>Actinoplanes</taxon>
    </lineage>
</organism>
<sequence length="333" mass="35877">MTVNSSTQGEKVAAPARAVLESCVRAATAAPSLHNSQPWLFRIGADSVEVYADQSRRLDVLDPAGRELMISVGAAVLTLRLSLRAAGHLPHLEVFPDPQQPELAARVTCAGPATVTAAVERLAAAIGHRHTNRYPFSRAAVPADAIEHMIDAAATEHARLTLANPVSRNAIIALSQAAGRRQRATGGYRAELARWTTHRIPRRDGVPPSVIGPWDAMEMLPLRDFGLLQPQLSRPTEAFEPYPSVMVLATRGDDRAAWLAAGQALQRVLLTATWLNLATTPISQAVEVPGIREQLTDTGAGLWAQIILRVGYGRPATATPRRRLEEVLLPSGE</sequence>
<dbReference type="PANTHER" id="PTHR23026">
    <property type="entry name" value="NADPH NITROREDUCTASE"/>
    <property type="match status" value="1"/>
</dbReference>
<dbReference type="OrthoDB" id="8156917at2"/>
<dbReference type="NCBIfam" id="NF047509">
    <property type="entry name" value="Rv3131_FMN_oxido"/>
    <property type="match status" value="1"/>
</dbReference>
<keyword evidence="2" id="KW-1185">Reference proteome</keyword>
<gene>
    <name evidence="1" type="ORF">FHX34_10877</name>
</gene>
<dbReference type="EMBL" id="VIWY01000008">
    <property type="protein sequence ID" value="TWG09362.1"/>
    <property type="molecule type" value="Genomic_DNA"/>
</dbReference>
<dbReference type="InterPro" id="IPR050627">
    <property type="entry name" value="Nitroreductase/BluB"/>
</dbReference>
<dbReference type="Gene3D" id="3.40.109.10">
    <property type="entry name" value="NADH Oxidase"/>
    <property type="match status" value="1"/>
</dbReference>
<name>A0A561VCM0_ACTTI</name>
<reference evidence="1 2" key="1">
    <citation type="submission" date="2019-06" db="EMBL/GenBank/DDBJ databases">
        <title>Sequencing the genomes of 1000 actinobacteria strains.</title>
        <authorList>
            <person name="Klenk H.-P."/>
        </authorList>
    </citation>
    <scope>NUCLEOTIDE SEQUENCE [LARGE SCALE GENOMIC DNA]</scope>
    <source>
        <strain evidence="1 2">DSM 43866</strain>
    </source>
</reference>
<dbReference type="GO" id="GO:0016491">
    <property type="term" value="F:oxidoreductase activity"/>
    <property type="evidence" value="ECO:0007669"/>
    <property type="project" value="InterPro"/>
</dbReference>
<dbReference type="AlphaFoldDB" id="A0A561VCM0"/>
<comment type="caution">
    <text evidence="1">The sequence shown here is derived from an EMBL/GenBank/DDBJ whole genome shotgun (WGS) entry which is preliminary data.</text>
</comment>
<evidence type="ECO:0000313" key="1">
    <source>
        <dbReference type="EMBL" id="TWG09362.1"/>
    </source>
</evidence>